<protein>
    <submittedName>
        <fullName evidence="4">[Histone H3]-trimethyl-L-lysine(4) demethylase</fullName>
    </submittedName>
</protein>
<organism evidence="4">
    <name type="scientific">Nippostrongylus brasiliensis</name>
    <name type="common">Rat hookworm</name>
    <dbReference type="NCBI Taxonomy" id="27835"/>
    <lineage>
        <taxon>Eukaryota</taxon>
        <taxon>Metazoa</taxon>
        <taxon>Ecdysozoa</taxon>
        <taxon>Nematoda</taxon>
        <taxon>Chromadorea</taxon>
        <taxon>Rhabditida</taxon>
        <taxon>Rhabditina</taxon>
        <taxon>Rhabditomorpha</taxon>
        <taxon>Strongyloidea</taxon>
        <taxon>Heligmosomidae</taxon>
        <taxon>Nippostrongylus</taxon>
    </lineage>
</organism>
<name>A0A0N4XL42_NIPBR</name>
<dbReference type="EMBL" id="UYSL01004653">
    <property type="protein sequence ID" value="VDL66834.1"/>
    <property type="molecule type" value="Genomic_DNA"/>
</dbReference>
<feature type="compositionally biased region" description="Low complexity" evidence="1">
    <location>
        <begin position="183"/>
        <end position="192"/>
    </location>
</feature>
<evidence type="ECO:0000256" key="1">
    <source>
        <dbReference type="SAM" id="MobiDB-lite"/>
    </source>
</evidence>
<proteinExistence type="predicted"/>
<feature type="compositionally biased region" description="Basic and acidic residues" evidence="1">
    <location>
        <begin position="241"/>
        <end position="253"/>
    </location>
</feature>
<dbReference type="WBParaSite" id="NBR_0000324401-mRNA-1">
    <property type="protein sequence ID" value="NBR_0000324401-mRNA-1"/>
    <property type="gene ID" value="NBR_0000324401"/>
</dbReference>
<evidence type="ECO:0000313" key="2">
    <source>
        <dbReference type="EMBL" id="VDL66834.1"/>
    </source>
</evidence>
<dbReference type="Proteomes" id="UP000271162">
    <property type="component" value="Unassembled WGS sequence"/>
</dbReference>
<reference evidence="4" key="1">
    <citation type="submission" date="2017-02" db="UniProtKB">
        <authorList>
            <consortium name="WormBaseParasite"/>
        </authorList>
    </citation>
    <scope>IDENTIFICATION</scope>
</reference>
<dbReference type="AlphaFoldDB" id="A0A0N4XL42"/>
<feature type="region of interest" description="Disordered" evidence="1">
    <location>
        <begin position="95"/>
        <end position="158"/>
    </location>
</feature>
<sequence>DRGCLEAKKGRRPKRGPRWEYVSEIVTRDEGSSLKPRELQEDDVFYGQPAREIAAANSELKKLFDPTHKNSATELFLTKTDPAVKVTRSQTKALIASREASRSNTPIPTKIVTGEDSSRASASPPSSQCAKGPKKKVNVTAKKGTKRKASEVKEEGAMETVVITSSTVAQLKNSRKSVFANQLQAASNSSANPPIVLKLTLKKSGMPVRKKRSNSEKLSKQRKKKEKNGSPGVSITPPSPKADEEKEGLKESVDSVEVDQYSAKCEESESVRPSSVEEIEPSASNAQNFEPVEELSQAVKSGGRAVHLLPGPISLNEGLTSHVVNNMLRDLEIKHYGEEERYPYTQEV</sequence>
<accession>A0A0N4XL42</accession>
<feature type="region of interest" description="Disordered" evidence="1">
    <location>
        <begin position="183"/>
        <end position="290"/>
    </location>
</feature>
<feature type="compositionally biased region" description="Basic residues" evidence="1">
    <location>
        <begin position="132"/>
        <end position="147"/>
    </location>
</feature>
<evidence type="ECO:0000313" key="4">
    <source>
        <dbReference type="WBParaSite" id="NBR_0000324401-mRNA-1"/>
    </source>
</evidence>
<reference evidence="2 3" key="2">
    <citation type="submission" date="2018-11" db="EMBL/GenBank/DDBJ databases">
        <authorList>
            <consortium name="Pathogen Informatics"/>
        </authorList>
    </citation>
    <scope>NUCLEOTIDE SEQUENCE [LARGE SCALE GENOMIC DNA]</scope>
</reference>
<evidence type="ECO:0000313" key="3">
    <source>
        <dbReference type="Proteomes" id="UP000271162"/>
    </source>
</evidence>
<dbReference type="STRING" id="27835.A0A0N4XL42"/>
<gene>
    <name evidence="2" type="ORF">NBR_LOCUS3245</name>
</gene>
<keyword evidence="3" id="KW-1185">Reference proteome</keyword>